<dbReference type="EMBL" id="JBHSPA010000016">
    <property type="protein sequence ID" value="MFC5824611.1"/>
    <property type="molecule type" value="Genomic_DNA"/>
</dbReference>
<dbReference type="GO" id="GO:0016301">
    <property type="term" value="F:kinase activity"/>
    <property type="evidence" value="ECO:0007669"/>
    <property type="project" value="UniProtKB-KW"/>
</dbReference>
<evidence type="ECO:0000256" key="7">
    <source>
        <dbReference type="ARBA" id="ARBA00022840"/>
    </source>
</evidence>
<evidence type="ECO:0000256" key="6">
    <source>
        <dbReference type="ARBA" id="ARBA00022777"/>
    </source>
</evidence>
<keyword evidence="6 12" id="KW-0418">Kinase</keyword>
<dbReference type="CDD" id="cd16917">
    <property type="entry name" value="HATPase_UhpB-NarQ-NarX-like"/>
    <property type="match status" value="1"/>
</dbReference>
<evidence type="ECO:0000256" key="3">
    <source>
        <dbReference type="ARBA" id="ARBA00022553"/>
    </source>
</evidence>
<evidence type="ECO:0000256" key="5">
    <source>
        <dbReference type="ARBA" id="ARBA00022741"/>
    </source>
</evidence>
<keyword evidence="4" id="KW-0808">Transferase</keyword>
<keyword evidence="9" id="KW-0472">Membrane</keyword>
<proteinExistence type="predicted"/>
<feature type="transmembrane region" description="Helical" evidence="9">
    <location>
        <begin position="155"/>
        <end position="171"/>
    </location>
</feature>
<comment type="caution">
    <text evidence="12">The sequence shown here is derived from an EMBL/GenBank/DDBJ whole genome shotgun (WGS) entry which is preliminary data.</text>
</comment>
<evidence type="ECO:0000313" key="12">
    <source>
        <dbReference type="EMBL" id="MFC5824611.1"/>
    </source>
</evidence>
<dbReference type="Pfam" id="PF02518">
    <property type="entry name" value="HATPase_c"/>
    <property type="match status" value="1"/>
</dbReference>
<dbReference type="InterPro" id="IPR036890">
    <property type="entry name" value="HATPase_C_sf"/>
</dbReference>
<protein>
    <recommendedName>
        <fullName evidence="2">histidine kinase</fullName>
        <ecNumber evidence="2">2.7.13.3</ecNumber>
    </recommendedName>
</protein>
<comment type="catalytic activity">
    <reaction evidence="1">
        <text>ATP + protein L-histidine = ADP + protein N-phospho-L-histidine.</text>
        <dbReference type="EC" id="2.7.13.3"/>
    </reaction>
</comment>
<keyword evidence="9" id="KW-1133">Transmembrane helix</keyword>
<dbReference type="PANTHER" id="PTHR24421:SF10">
    <property type="entry name" value="NITRATE_NITRITE SENSOR PROTEIN NARQ"/>
    <property type="match status" value="1"/>
</dbReference>
<dbReference type="PANTHER" id="PTHR24421">
    <property type="entry name" value="NITRATE/NITRITE SENSOR PROTEIN NARX-RELATED"/>
    <property type="match status" value="1"/>
</dbReference>
<feature type="domain" description="Histidine kinase/HSP90-like ATPase" evidence="10">
    <location>
        <begin position="317"/>
        <end position="406"/>
    </location>
</feature>
<dbReference type="Gene3D" id="1.20.5.1930">
    <property type="match status" value="1"/>
</dbReference>
<dbReference type="Gene3D" id="3.30.565.10">
    <property type="entry name" value="Histidine kinase-like ATPase, C-terminal domain"/>
    <property type="match status" value="1"/>
</dbReference>
<keyword evidence="13" id="KW-1185">Reference proteome</keyword>
<feature type="transmembrane region" description="Helical" evidence="9">
    <location>
        <begin position="102"/>
        <end position="121"/>
    </location>
</feature>
<keyword evidence="7" id="KW-0067">ATP-binding</keyword>
<feature type="transmembrane region" description="Helical" evidence="9">
    <location>
        <begin position="128"/>
        <end position="149"/>
    </location>
</feature>
<keyword evidence="9" id="KW-0812">Transmembrane</keyword>
<dbReference type="SUPFAM" id="SSF55874">
    <property type="entry name" value="ATPase domain of HSP90 chaperone/DNA topoisomerase II/histidine kinase"/>
    <property type="match status" value="1"/>
</dbReference>
<keyword evidence="8" id="KW-0902">Two-component regulatory system</keyword>
<gene>
    <name evidence="12" type="ORF">ACFPZ3_12200</name>
</gene>
<evidence type="ECO:0000259" key="10">
    <source>
        <dbReference type="Pfam" id="PF02518"/>
    </source>
</evidence>
<evidence type="ECO:0000313" key="13">
    <source>
        <dbReference type="Proteomes" id="UP001596058"/>
    </source>
</evidence>
<evidence type="ECO:0000256" key="1">
    <source>
        <dbReference type="ARBA" id="ARBA00000085"/>
    </source>
</evidence>
<evidence type="ECO:0000256" key="8">
    <source>
        <dbReference type="ARBA" id="ARBA00023012"/>
    </source>
</evidence>
<evidence type="ECO:0000256" key="2">
    <source>
        <dbReference type="ARBA" id="ARBA00012438"/>
    </source>
</evidence>
<feature type="transmembrane region" description="Helical" evidence="9">
    <location>
        <begin position="57"/>
        <end position="90"/>
    </location>
</feature>
<dbReference type="InterPro" id="IPR050482">
    <property type="entry name" value="Sensor_HK_TwoCompSys"/>
</dbReference>
<evidence type="ECO:0000256" key="9">
    <source>
        <dbReference type="SAM" id="Phobius"/>
    </source>
</evidence>
<dbReference type="InterPro" id="IPR003594">
    <property type="entry name" value="HATPase_dom"/>
</dbReference>
<reference evidence="13" key="1">
    <citation type="journal article" date="2019" name="Int. J. Syst. Evol. Microbiol.">
        <title>The Global Catalogue of Microorganisms (GCM) 10K type strain sequencing project: providing services to taxonomists for standard genome sequencing and annotation.</title>
        <authorList>
            <consortium name="The Broad Institute Genomics Platform"/>
            <consortium name="The Broad Institute Genome Sequencing Center for Infectious Disease"/>
            <person name="Wu L."/>
            <person name="Ma J."/>
        </authorList>
    </citation>
    <scope>NUCLEOTIDE SEQUENCE [LARGE SCALE GENOMIC DNA]</scope>
    <source>
        <strain evidence="13">CCUG 53903</strain>
    </source>
</reference>
<dbReference type="Pfam" id="PF07730">
    <property type="entry name" value="HisKA_3"/>
    <property type="match status" value="1"/>
</dbReference>
<dbReference type="Proteomes" id="UP001596058">
    <property type="component" value="Unassembled WGS sequence"/>
</dbReference>
<name>A0ABW1CFZ1_9ACTN</name>
<evidence type="ECO:0000256" key="4">
    <source>
        <dbReference type="ARBA" id="ARBA00022679"/>
    </source>
</evidence>
<dbReference type="InterPro" id="IPR011712">
    <property type="entry name" value="Sig_transdc_His_kin_sub3_dim/P"/>
</dbReference>
<organism evidence="12 13">
    <name type="scientific">Nonomuraea insulae</name>
    <dbReference type="NCBI Taxonomy" id="1616787"/>
    <lineage>
        <taxon>Bacteria</taxon>
        <taxon>Bacillati</taxon>
        <taxon>Actinomycetota</taxon>
        <taxon>Actinomycetes</taxon>
        <taxon>Streptosporangiales</taxon>
        <taxon>Streptosporangiaceae</taxon>
        <taxon>Nonomuraea</taxon>
    </lineage>
</organism>
<feature type="domain" description="Signal transduction histidine kinase subgroup 3 dimerisation and phosphoacceptor" evidence="11">
    <location>
        <begin position="200"/>
        <end position="264"/>
    </location>
</feature>
<accession>A0ABW1CFZ1</accession>
<evidence type="ECO:0000259" key="11">
    <source>
        <dbReference type="Pfam" id="PF07730"/>
    </source>
</evidence>
<keyword evidence="3" id="KW-0597">Phosphoprotein</keyword>
<keyword evidence="5" id="KW-0547">Nucleotide-binding</keyword>
<dbReference type="EC" id="2.7.13.3" evidence="2"/>
<sequence length="422" mass="45527">MVTLYSLVRGLVPRWREPVWTSRRSKAWLVAAAVVVGWGQVPRWLSTAEPRLGGGLAVWLLVAMLAAIVVAVYAPLSAAVVALTAAVLIVRLTADSGWGELPWPPTVLITLCWVLLLVTLRRSFLTSLTLWLAAVLLGLVANLATTGHIVGGDQLSMIAVTALIWVVGVLTRDRQQAHGDLLEHERATAVVRAERVLLEERARIARELHDVVAHHMSVITTRADSATYRLTGLPDAAAAEFTQVADEARQALTEMRSLLRALRGSTGRPEYEPQPDLSRLDELIAAHRAAGSDVELAVDLPPGAMSDALPADRQLIAYRVIQEALANAARHAPGAAIQVDLTRETDGLRVSVVNRPAPEARPATGREPAGHGLVGMRERLNLTDGTLRAGPTLDGGYQVSAWIPLPAVTKETNHDDPGDHRR</sequence>